<keyword evidence="4" id="KW-1185">Reference proteome</keyword>
<evidence type="ECO:0000313" key="4">
    <source>
        <dbReference type="Proteomes" id="UP000646827"/>
    </source>
</evidence>
<dbReference type="Gene3D" id="2.60.40.640">
    <property type="match status" value="1"/>
</dbReference>
<dbReference type="EMBL" id="JAEPRB010000022">
    <property type="protein sequence ID" value="KAG2225884.1"/>
    <property type="molecule type" value="Genomic_DNA"/>
</dbReference>
<dbReference type="AlphaFoldDB" id="A0A8H7S905"/>
<feature type="region of interest" description="Disordered" evidence="1">
    <location>
        <begin position="595"/>
        <end position="642"/>
    </location>
</feature>
<dbReference type="OrthoDB" id="2333384at2759"/>
<evidence type="ECO:0000313" key="3">
    <source>
        <dbReference type="EMBL" id="KAG2225884.1"/>
    </source>
</evidence>
<feature type="compositionally biased region" description="Pro residues" evidence="1">
    <location>
        <begin position="792"/>
        <end position="806"/>
    </location>
</feature>
<feature type="domain" description="Arrestin C-terminal-like" evidence="2">
    <location>
        <begin position="184"/>
        <end position="336"/>
    </location>
</feature>
<feature type="compositionally biased region" description="Pro residues" evidence="1">
    <location>
        <begin position="877"/>
        <end position="893"/>
    </location>
</feature>
<sequence>MKDAVIKFVEIVLVDPVLDFMGQPKPPSSVDTAEDNDNDSQREESSDSLMLKGEALFSLTRPLKIRGMSVKFKGASQTNLRGGTIQASILPKLKQILFGKTTLPAGEHIIPFLLEVPNIYPATLSIKRAIISYKVELSIIGIFGLQKKSITAEHPVEIRRHLLRCKEMAPLVETQIIEDTVPAKFHYEIDAPQIVCLQQGSIPFSIKYLCFASQKPVRNIRTQLKQIELYSADAKTANPYRKIQNIADTLIMSTRPHKKYIKRTIPALLHSVDNSQEKSTWKRPLILRHKLQKLLSPTLDSPLITICHELEITFQFEHAFENIKAKVPIVIASIPPPNGRKNLLSFQPLTHSMPQYHFERDQSRLHDSFVSVVIEEPTRVEEVDPIDDNDSIQRGAHYSLLGEPRLTVTSSTINLLKISMDDSYYHHQQHLHIHGNTNHNVTGYPLRKQDTLGRSIRKFASANELSSLSRRSEEYDVDYSMLLPLERPRTTTPLVQRRREAAHQHLRQPWLRPIDVDLANGLKKPVEHDKKQQQQQHRQENLTTIDINLIRSKARLQQVQRNSKRTTAQQQQQLQVAAVASGTILPSITTAVNKDRATMNDTKKNVIPEDTGSTGSDNTSQSSQFAPSSNSSTTDRSIDDDICTLKTRPPSFVFGTAPGLPTETELRPQNAINVSLVEEQFLTDVDDLTFNNNDNNTTSGETALISPTVATLASSTLLSPRTSYALQRSRGSNNGIPLSTATMSGGYKATRSSSINTHESSTLDAHDEVLRRIACTQERQQHSMTEKLCLQPQPPAPCSPLPPLPLLPNQSPSRPSTDTITSIDDNKNNHNKKSFDKQDNPYEYLELPPIPTIVNKNSSSPIIPSLQATTTKAPLSTAPPPPTIPLPDIPPSSLPTSTSRTLQSRRRKPQSSEKLSRRMTKLYVEDSDDEVLDPSPPVSARYDQHHNAINDDDDYGIVAESAPLLPRLSLGTTFGFSLDIEQ</sequence>
<gene>
    <name evidence="3" type="ORF">INT45_006580</name>
</gene>
<evidence type="ECO:0000256" key="1">
    <source>
        <dbReference type="SAM" id="MobiDB-lite"/>
    </source>
</evidence>
<dbReference type="Proteomes" id="UP000646827">
    <property type="component" value="Unassembled WGS sequence"/>
</dbReference>
<reference evidence="3 4" key="1">
    <citation type="submission" date="2020-12" db="EMBL/GenBank/DDBJ databases">
        <title>Metabolic potential, ecology and presence of endohyphal bacteria is reflected in genomic diversity of Mucoromycotina.</title>
        <authorList>
            <person name="Muszewska A."/>
            <person name="Okrasinska A."/>
            <person name="Steczkiewicz K."/>
            <person name="Drgas O."/>
            <person name="Orlowska M."/>
            <person name="Perlinska-Lenart U."/>
            <person name="Aleksandrzak-Piekarczyk T."/>
            <person name="Szatraj K."/>
            <person name="Zielenkiewicz U."/>
            <person name="Pilsyk S."/>
            <person name="Malc E."/>
            <person name="Mieczkowski P."/>
            <person name="Kruszewska J.S."/>
            <person name="Biernat P."/>
            <person name="Pawlowska J."/>
        </authorList>
    </citation>
    <scope>NUCLEOTIDE SEQUENCE [LARGE SCALE GENOMIC DNA]</scope>
    <source>
        <strain evidence="3 4">CBS 142.35</strain>
    </source>
</reference>
<feature type="compositionally biased region" description="Basic and acidic residues" evidence="1">
    <location>
        <begin position="595"/>
        <end position="607"/>
    </location>
</feature>
<organism evidence="3 4">
    <name type="scientific">Circinella minor</name>
    <dbReference type="NCBI Taxonomy" id="1195481"/>
    <lineage>
        <taxon>Eukaryota</taxon>
        <taxon>Fungi</taxon>
        <taxon>Fungi incertae sedis</taxon>
        <taxon>Mucoromycota</taxon>
        <taxon>Mucoromycotina</taxon>
        <taxon>Mucoromycetes</taxon>
        <taxon>Mucorales</taxon>
        <taxon>Lichtheimiaceae</taxon>
        <taxon>Circinella</taxon>
    </lineage>
</organism>
<evidence type="ECO:0000259" key="2">
    <source>
        <dbReference type="Pfam" id="PF02752"/>
    </source>
</evidence>
<dbReference type="Pfam" id="PF02752">
    <property type="entry name" value="Arrestin_C"/>
    <property type="match status" value="1"/>
</dbReference>
<comment type="caution">
    <text evidence="3">The sequence shown here is derived from an EMBL/GenBank/DDBJ whole genome shotgun (WGS) entry which is preliminary data.</text>
</comment>
<feature type="compositionally biased region" description="Basic and acidic residues" evidence="1">
    <location>
        <begin position="824"/>
        <end position="840"/>
    </location>
</feature>
<accession>A0A8H7S905</accession>
<feature type="compositionally biased region" description="Low complexity" evidence="1">
    <location>
        <begin position="618"/>
        <end position="635"/>
    </location>
</feature>
<feature type="compositionally biased region" description="Basic and acidic residues" evidence="1">
    <location>
        <begin position="525"/>
        <end position="540"/>
    </location>
</feature>
<feature type="compositionally biased region" description="Low complexity" evidence="1">
    <location>
        <begin position="807"/>
        <end position="816"/>
    </location>
</feature>
<dbReference type="InterPro" id="IPR014752">
    <property type="entry name" value="Arrestin-like_C"/>
</dbReference>
<protein>
    <recommendedName>
        <fullName evidence="2">Arrestin C-terminal-like domain-containing protein</fullName>
    </recommendedName>
</protein>
<proteinExistence type="predicted"/>
<feature type="region of interest" description="Disordered" evidence="1">
    <location>
        <begin position="23"/>
        <end position="48"/>
    </location>
</feature>
<dbReference type="InterPro" id="IPR011022">
    <property type="entry name" value="Arrestin_C-like"/>
</dbReference>
<feature type="region of interest" description="Disordered" evidence="1">
    <location>
        <begin position="871"/>
        <end position="935"/>
    </location>
</feature>
<feature type="region of interest" description="Disordered" evidence="1">
    <location>
        <begin position="525"/>
        <end position="546"/>
    </location>
</feature>
<feature type="region of interest" description="Disordered" evidence="1">
    <location>
        <begin position="789"/>
        <end position="843"/>
    </location>
</feature>
<name>A0A8H7S905_9FUNG</name>